<reference evidence="4 5" key="1">
    <citation type="submission" date="2018-02" db="EMBL/GenBank/DDBJ databases">
        <title>Mycoplasma marinum and Mycoplasma todarodis sp. nov., moderately halophilic and psychrotolerant mycoplasmas isolated from cephalopods.</title>
        <authorList>
            <person name="Viver T."/>
        </authorList>
    </citation>
    <scope>NUCLEOTIDE SEQUENCE [LARGE SCALE GENOMIC DNA]</scope>
    <source>
        <strain evidence="4 5">5H</strain>
    </source>
</reference>
<proteinExistence type="inferred from homology"/>
<organism evidence="4 5">
    <name type="scientific">Mycoplasma todarodis</name>
    <dbReference type="NCBI Taxonomy" id="1937191"/>
    <lineage>
        <taxon>Bacteria</taxon>
        <taxon>Bacillati</taxon>
        <taxon>Mycoplasmatota</taxon>
        <taxon>Mollicutes</taxon>
        <taxon>Mycoplasmataceae</taxon>
        <taxon>Mycoplasma</taxon>
    </lineage>
</organism>
<dbReference type="PANTHER" id="PTHR33280">
    <property type="entry name" value="50S RIBOSOMAL PROTEIN L31, CHLOROPLASTIC"/>
    <property type="match status" value="1"/>
</dbReference>
<dbReference type="GO" id="GO:0005840">
    <property type="term" value="C:ribosome"/>
    <property type="evidence" value="ECO:0007669"/>
    <property type="project" value="UniProtKB-KW"/>
</dbReference>
<gene>
    <name evidence="4" type="ORF">C4B25_03715</name>
</gene>
<dbReference type="Proteomes" id="UP000291072">
    <property type="component" value="Unassembled WGS sequence"/>
</dbReference>
<accession>A0A4R0XUJ8</accession>
<dbReference type="InterPro" id="IPR002150">
    <property type="entry name" value="Ribosomal_bL31"/>
</dbReference>
<keyword evidence="1 3" id="KW-0689">Ribosomal protein</keyword>
<keyword evidence="2 3" id="KW-0687">Ribonucleoprotein</keyword>
<evidence type="ECO:0000256" key="3">
    <source>
        <dbReference type="RuleBase" id="RU000564"/>
    </source>
</evidence>
<evidence type="ECO:0000313" key="4">
    <source>
        <dbReference type="EMBL" id="TCG10551.1"/>
    </source>
</evidence>
<dbReference type="GO" id="GO:0006412">
    <property type="term" value="P:translation"/>
    <property type="evidence" value="ECO:0007669"/>
    <property type="project" value="InterPro"/>
</dbReference>
<dbReference type="GO" id="GO:1990904">
    <property type="term" value="C:ribonucleoprotein complex"/>
    <property type="evidence" value="ECO:0007669"/>
    <property type="project" value="UniProtKB-KW"/>
</dbReference>
<dbReference type="Pfam" id="PF01197">
    <property type="entry name" value="Ribosomal_L31"/>
    <property type="match status" value="1"/>
</dbReference>
<dbReference type="InterPro" id="IPR042105">
    <property type="entry name" value="Ribosomal_bL31_sf"/>
</dbReference>
<dbReference type="NCBIfam" id="TIGR00105">
    <property type="entry name" value="L31"/>
    <property type="match status" value="1"/>
</dbReference>
<name>A0A4R0XUJ8_9MOLU</name>
<sequence>MKKDIHPEYKVIEVACITCSAKHQIGTTAKSISIDTCSECHPFYQGTNTSLKSTGRVERFNRMFNNAKKDSK</sequence>
<dbReference type="InterPro" id="IPR034704">
    <property type="entry name" value="Ribosomal_bL28/bL31-like_sf"/>
</dbReference>
<comment type="similarity">
    <text evidence="3">Belongs to the bacterial ribosomal protein bL31 family.</text>
</comment>
<keyword evidence="5" id="KW-1185">Reference proteome</keyword>
<dbReference type="AlphaFoldDB" id="A0A4R0XUJ8"/>
<comment type="caution">
    <text evidence="4">The sequence shown here is derived from an EMBL/GenBank/DDBJ whole genome shotgun (WGS) entry which is preliminary data.</text>
</comment>
<dbReference type="Gene3D" id="4.10.830.30">
    <property type="entry name" value="Ribosomal protein L31"/>
    <property type="match status" value="1"/>
</dbReference>
<dbReference type="RefSeq" id="WP_131613691.1">
    <property type="nucleotide sequence ID" value="NZ_PSZP01000034.1"/>
</dbReference>
<dbReference type="PRINTS" id="PR01249">
    <property type="entry name" value="RIBOSOMALL31"/>
</dbReference>
<dbReference type="PANTHER" id="PTHR33280:SF1">
    <property type="entry name" value="LARGE RIBOSOMAL SUBUNIT PROTEIN BL31C"/>
    <property type="match status" value="1"/>
</dbReference>
<protein>
    <recommendedName>
        <fullName evidence="3">50S ribosomal protein L31</fullName>
    </recommendedName>
</protein>
<dbReference type="GO" id="GO:0003735">
    <property type="term" value="F:structural constituent of ribosome"/>
    <property type="evidence" value="ECO:0007669"/>
    <property type="project" value="InterPro"/>
</dbReference>
<evidence type="ECO:0000256" key="1">
    <source>
        <dbReference type="ARBA" id="ARBA00022980"/>
    </source>
</evidence>
<evidence type="ECO:0000313" key="5">
    <source>
        <dbReference type="Proteomes" id="UP000291072"/>
    </source>
</evidence>
<dbReference type="OrthoDB" id="9803251at2"/>
<dbReference type="NCBIfam" id="NF000612">
    <property type="entry name" value="PRK00019.1"/>
    <property type="match status" value="1"/>
</dbReference>
<dbReference type="EMBL" id="PSZP01000034">
    <property type="protein sequence ID" value="TCG10551.1"/>
    <property type="molecule type" value="Genomic_DNA"/>
</dbReference>
<dbReference type="SUPFAM" id="SSF143800">
    <property type="entry name" value="L28p-like"/>
    <property type="match status" value="1"/>
</dbReference>
<evidence type="ECO:0000256" key="2">
    <source>
        <dbReference type="ARBA" id="ARBA00023274"/>
    </source>
</evidence>